<comment type="caution">
    <text evidence="2">The sequence shown here is derived from an EMBL/GenBank/DDBJ whole genome shotgun (WGS) entry which is preliminary data.</text>
</comment>
<name>A0A175WJC4_9PEZI</name>
<organism evidence="2 3">
    <name type="scientific">Madurella mycetomatis</name>
    <dbReference type="NCBI Taxonomy" id="100816"/>
    <lineage>
        <taxon>Eukaryota</taxon>
        <taxon>Fungi</taxon>
        <taxon>Dikarya</taxon>
        <taxon>Ascomycota</taxon>
        <taxon>Pezizomycotina</taxon>
        <taxon>Sordariomycetes</taxon>
        <taxon>Sordariomycetidae</taxon>
        <taxon>Sordariales</taxon>
        <taxon>Sordariales incertae sedis</taxon>
        <taxon>Madurella</taxon>
    </lineage>
</organism>
<evidence type="ECO:0000256" key="1">
    <source>
        <dbReference type="SAM" id="MobiDB-lite"/>
    </source>
</evidence>
<dbReference type="OrthoDB" id="2588098at2759"/>
<gene>
    <name evidence="2" type="ORF">MMYC01_200489</name>
</gene>
<protein>
    <submittedName>
        <fullName evidence="2">Uncharacterized protein</fullName>
    </submittedName>
</protein>
<accession>A0A175WJC4</accession>
<evidence type="ECO:0000313" key="3">
    <source>
        <dbReference type="Proteomes" id="UP000078237"/>
    </source>
</evidence>
<feature type="compositionally biased region" description="Polar residues" evidence="1">
    <location>
        <begin position="35"/>
        <end position="54"/>
    </location>
</feature>
<sequence length="440" mass="48772">MALAWGGKLGEMLFDGSARVLVRLLAVPVRPQNPPETASSTPTQTRNGRCTTQMAAHDSAKDIRMKDRAKRKADGEVIAGASQRRKQAKTKDGDDRAGTDHSIIDHSIIDHSIIDHSIIDHSIIDHSIIDHSVTFSKLPPEVHRLVFTFIECIADVISLGLANHVSAKEEEICLDGHSTALLGRFSNLDISKDPAFDCIRSEMWVQEETYFPEDQQWILRNLTTKQFVRSEAIALKPELIHGPSISVLGFGEVVMSRICWSTSSFVSMSDAANISRGVWAGHRFDITTLARHRDETNEVGWSDVSDEVAREIAGIWESEYGANWRETPAKRAFSLPIFGKSTLPFSTFDFVEFGGVRREGWFPSRLHRRSAHPPGHTPSLEVSTLAPSSCSARARTVIYYTSCPVTNAAGSTTSVYRIVHHHCQRPLLLGMPLPPFPTNG</sequence>
<keyword evidence="3" id="KW-1185">Reference proteome</keyword>
<dbReference type="VEuPathDB" id="FungiDB:MMYC01_200489"/>
<dbReference type="EMBL" id="LCTW02000004">
    <property type="protein sequence ID" value="KXX83080.1"/>
    <property type="molecule type" value="Genomic_DNA"/>
</dbReference>
<feature type="compositionally biased region" description="Basic and acidic residues" evidence="1">
    <location>
        <begin position="89"/>
        <end position="99"/>
    </location>
</feature>
<feature type="region of interest" description="Disordered" evidence="1">
    <location>
        <begin position="30"/>
        <end position="99"/>
    </location>
</feature>
<evidence type="ECO:0000313" key="2">
    <source>
        <dbReference type="EMBL" id="KXX83080.1"/>
    </source>
</evidence>
<dbReference type="Proteomes" id="UP000078237">
    <property type="component" value="Unassembled WGS sequence"/>
</dbReference>
<proteinExistence type="predicted"/>
<dbReference type="STRING" id="100816.A0A175WJC4"/>
<reference evidence="2 3" key="1">
    <citation type="journal article" date="2016" name="Genome Announc.">
        <title>Genome Sequence of Madurella mycetomatis mm55, Isolated from a Human Mycetoma Case in Sudan.</title>
        <authorList>
            <person name="Smit S."/>
            <person name="Derks M.F."/>
            <person name="Bervoets S."/>
            <person name="Fahal A."/>
            <person name="van Leeuwen W."/>
            <person name="van Belkum A."/>
            <person name="van de Sande W.W."/>
        </authorList>
    </citation>
    <scope>NUCLEOTIDE SEQUENCE [LARGE SCALE GENOMIC DNA]</scope>
    <source>
        <strain evidence="3">mm55</strain>
    </source>
</reference>
<dbReference type="AlphaFoldDB" id="A0A175WJC4"/>